<keyword evidence="3" id="KW-1185">Reference proteome</keyword>
<feature type="compositionally biased region" description="Basic and acidic residues" evidence="1">
    <location>
        <begin position="82"/>
        <end position="93"/>
    </location>
</feature>
<gene>
    <name evidence="2" type="ORF">DEA37_0013625</name>
</gene>
<feature type="compositionally biased region" description="Basic and acidic residues" evidence="1">
    <location>
        <begin position="188"/>
        <end position="200"/>
    </location>
</feature>
<feature type="region of interest" description="Disordered" evidence="1">
    <location>
        <begin position="272"/>
        <end position="295"/>
    </location>
</feature>
<feature type="compositionally biased region" description="Gly residues" evidence="1">
    <location>
        <begin position="224"/>
        <end position="236"/>
    </location>
</feature>
<feature type="compositionally biased region" description="Pro residues" evidence="1">
    <location>
        <begin position="277"/>
        <end position="288"/>
    </location>
</feature>
<evidence type="ECO:0000313" key="2">
    <source>
        <dbReference type="EMBL" id="KAA3678022.1"/>
    </source>
</evidence>
<comment type="caution">
    <text evidence="2">The sequence shown here is derived from an EMBL/GenBank/DDBJ whole genome shotgun (WGS) entry which is preliminary data.</text>
</comment>
<name>A0A5J4NR50_9TREM</name>
<feature type="compositionally biased region" description="Polar residues" evidence="1">
    <location>
        <begin position="1"/>
        <end position="24"/>
    </location>
</feature>
<feature type="region of interest" description="Disordered" evidence="1">
    <location>
        <begin position="1"/>
        <end position="245"/>
    </location>
</feature>
<proteinExistence type="predicted"/>
<feature type="compositionally biased region" description="Acidic residues" evidence="1">
    <location>
        <begin position="156"/>
        <end position="168"/>
    </location>
</feature>
<evidence type="ECO:0000313" key="3">
    <source>
        <dbReference type="Proteomes" id="UP000324629"/>
    </source>
</evidence>
<sequence length="361" mass="39295">MPGGTNRTFGLNNSSSDRQSQRLSESAWKFQDMDTPNDENGSGTSHTADRCHLTSLTDSQRLRRKNSISLRADSPVVGSDLTRSRTADLEMNKRNTNHNTVDGGSNTNSSLAGSRKRARGETQRVSSFSVKQQSAHAGLLSTNDIEGSSERQLTMDDVDDDPDDANSIEDEHRALDRRDVSELDYPLDDLHPSADLDMSFRGRQRRQTYQLPPRRRDSSLTGYGNQGLYGSNGGGTLPRRRRTDISLTRATTISGVDPLGTLRSANRIAQSIRNGSIPPPPSEPPPATPLSGSIMSELGSVSAGLVNPFLLQMHNQQQPQQQQSFNAALLAAVASGRVNPQLLASVNNPSGLQSAYMLNRK</sequence>
<accession>A0A5J4NR50</accession>
<feature type="compositionally biased region" description="Basic and acidic residues" evidence="1">
    <location>
        <begin position="169"/>
        <end position="181"/>
    </location>
</feature>
<feature type="compositionally biased region" description="Polar residues" evidence="1">
    <location>
        <begin position="97"/>
        <end position="112"/>
    </location>
</feature>
<dbReference type="EMBL" id="QNGE01001250">
    <property type="protein sequence ID" value="KAA3678022.1"/>
    <property type="molecule type" value="Genomic_DNA"/>
</dbReference>
<dbReference type="Proteomes" id="UP000324629">
    <property type="component" value="Unassembled WGS sequence"/>
</dbReference>
<organism evidence="2 3">
    <name type="scientific">Paragonimus westermani</name>
    <dbReference type="NCBI Taxonomy" id="34504"/>
    <lineage>
        <taxon>Eukaryota</taxon>
        <taxon>Metazoa</taxon>
        <taxon>Spiralia</taxon>
        <taxon>Lophotrochozoa</taxon>
        <taxon>Platyhelminthes</taxon>
        <taxon>Trematoda</taxon>
        <taxon>Digenea</taxon>
        <taxon>Plagiorchiida</taxon>
        <taxon>Troglotremata</taxon>
        <taxon>Troglotrematidae</taxon>
        <taxon>Paragonimus</taxon>
    </lineage>
</organism>
<reference evidence="2 3" key="1">
    <citation type="journal article" date="2019" name="Gigascience">
        <title>Whole-genome sequence of the oriental lung fluke Paragonimus westermani.</title>
        <authorList>
            <person name="Oey H."/>
            <person name="Zakrzewski M."/>
            <person name="Narain K."/>
            <person name="Devi K.R."/>
            <person name="Agatsuma T."/>
            <person name="Nawaratna S."/>
            <person name="Gobert G.N."/>
            <person name="Jones M.K."/>
            <person name="Ragan M.A."/>
            <person name="McManus D.P."/>
            <person name="Krause L."/>
        </authorList>
    </citation>
    <scope>NUCLEOTIDE SEQUENCE [LARGE SCALE GENOMIC DNA]</scope>
    <source>
        <strain evidence="2 3">IND2009</strain>
    </source>
</reference>
<protein>
    <submittedName>
        <fullName evidence="2">Uncharacterized protein</fullName>
    </submittedName>
</protein>
<feature type="compositionally biased region" description="Polar residues" evidence="1">
    <location>
        <begin position="123"/>
        <end position="152"/>
    </location>
</feature>
<dbReference type="AlphaFoldDB" id="A0A5J4NR50"/>
<evidence type="ECO:0000256" key="1">
    <source>
        <dbReference type="SAM" id="MobiDB-lite"/>
    </source>
</evidence>